<keyword evidence="9 15" id="KW-0456">Lyase</keyword>
<dbReference type="Gene3D" id="3.90.1380.10">
    <property type="entry name" value="Threonine synthase, N-terminal domain"/>
    <property type="match status" value="1"/>
</dbReference>
<dbReference type="GO" id="GO:0004795">
    <property type="term" value="F:threonine synthase activity"/>
    <property type="evidence" value="ECO:0007669"/>
    <property type="project" value="UniProtKB-UniRule"/>
</dbReference>
<evidence type="ECO:0000313" key="16">
    <source>
        <dbReference type="Proteomes" id="UP001139125"/>
    </source>
</evidence>
<protein>
    <recommendedName>
        <fullName evidence="5 11">Threonine synthase</fullName>
        <ecNumber evidence="4 11">4.2.3.1</ecNumber>
    </recommendedName>
</protein>
<name>A0A9X2L5L3_9BACT</name>
<evidence type="ECO:0000313" key="15">
    <source>
        <dbReference type="EMBL" id="MCP9292685.1"/>
    </source>
</evidence>
<evidence type="ECO:0000256" key="3">
    <source>
        <dbReference type="ARBA" id="ARBA00005517"/>
    </source>
</evidence>
<dbReference type="Pfam" id="PF14821">
    <property type="entry name" value="Thr_synth_N"/>
    <property type="match status" value="1"/>
</dbReference>
<dbReference type="InterPro" id="IPR037158">
    <property type="entry name" value="Thr_synth_N_sf"/>
</dbReference>
<evidence type="ECO:0000259" key="14">
    <source>
        <dbReference type="Pfam" id="PF14821"/>
    </source>
</evidence>
<evidence type="ECO:0000256" key="7">
    <source>
        <dbReference type="ARBA" id="ARBA00022697"/>
    </source>
</evidence>
<dbReference type="Pfam" id="PF00291">
    <property type="entry name" value="PALP"/>
    <property type="match status" value="1"/>
</dbReference>
<accession>A0A9X2L5L3</accession>
<keyword evidence="6" id="KW-0028">Amino-acid biosynthesis</keyword>
<evidence type="ECO:0000256" key="6">
    <source>
        <dbReference type="ARBA" id="ARBA00022605"/>
    </source>
</evidence>
<evidence type="ECO:0000256" key="10">
    <source>
        <dbReference type="ARBA" id="ARBA00049144"/>
    </source>
</evidence>
<dbReference type="SUPFAM" id="SSF53686">
    <property type="entry name" value="Tryptophan synthase beta subunit-like PLP-dependent enzymes"/>
    <property type="match status" value="1"/>
</dbReference>
<dbReference type="NCBIfam" id="TIGR00260">
    <property type="entry name" value="thrC"/>
    <property type="match status" value="1"/>
</dbReference>
<keyword evidence="16" id="KW-1185">Reference proteome</keyword>
<evidence type="ECO:0000256" key="8">
    <source>
        <dbReference type="ARBA" id="ARBA00022898"/>
    </source>
</evidence>
<proteinExistence type="inferred from homology"/>
<dbReference type="GO" id="GO:0009088">
    <property type="term" value="P:threonine biosynthetic process"/>
    <property type="evidence" value="ECO:0007669"/>
    <property type="project" value="UniProtKB-UniRule"/>
</dbReference>
<dbReference type="PROSITE" id="PS00165">
    <property type="entry name" value="DEHYDRATASE_SER_THR"/>
    <property type="match status" value="1"/>
</dbReference>
<dbReference type="InterPro" id="IPR000634">
    <property type="entry name" value="Ser/Thr_deHydtase_PyrdxlP-BS"/>
</dbReference>
<organism evidence="15 16">
    <name type="scientific">Gracilimonas sediminicola</name>
    <dbReference type="NCBI Taxonomy" id="2952158"/>
    <lineage>
        <taxon>Bacteria</taxon>
        <taxon>Pseudomonadati</taxon>
        <taxon>Balneolota</taxon>
        <taxon>Balneolia</taxon>
        <taxon>Balneolales</taxon>
        <taxon>Balneolaceae</taxon>
        <taxon>Gracilimonas</taxon>
    </lineage>
</organism>
<evidence type="ECO:0000256" key="2">
    <source>
        <dbReference type="ARBA" id="ARBA00004979"/>
    </source>
</evidence>
<dbReference type="InterPro" id="IPR036052">
    <property type="entry name" value="TrpB-like_PALP_sf"/>
</dbReference>
<keyword evidence="8 12" id="KW-0663">Pyridoxal phosphate</keyword>
<sequence>MKYYSTNGKSSLASFKEAILKGLPDDNGLYMPQEIPELTSSFFRDIDNYSLPEIGYKVIQPFVDGEIPDSILKSIIEETLNFEIPLVKVFDDIYSLELFHGPTFAFKDVGARFLARSLSYFSKKSEQKLTVLVATSGDTGSAVAQGFYGVPNIDVVILFPSGKISYFQEQQMTTLGKNITALEVNGTFDDCQRMVKQAFLDKELIEEMNLTSANSINIARLLPQSIYYFYGVAQIPKDKRQQLVVSVPSGNYGNLSAGLIARQLGLPIQHFLACSNANDTVPKYLETAEYKAQSSVQTISNAMDVGDPSNFQRMLNLYSGSHENMKSDITGYSYSDRETREAIHQVFNKTSYVLDPHGAVGFLGLKEYLTNKAGKGIFLETAHPYKFKEIVEKEINIELPPVLSFDELQKKSSSFSSKFEALKAFLLEK</sequence>
<evidence type="ECO:0000259" key="13">
    <source>
        <dbReference type="Pfam" id="PF00291"/>
    </source>
</evidence>
<comment type="caution">
    <text evidence="15">The sequence shown here is derived from an EMBL/GenBank/DDBJ whole genome shotgun (WGS) entry which is preliminary data.</text>
</comment>
<dbReference type="EC" id="4.2.3.1" evidence="4 11"/>
<dbReference type="GO" id="GO:0030170">
    <property type="term" value="F:pyridoxal phosphate binding"/>
    <property type="evidence" value="ECO:0007669"/>
    <property type="project" value="InterPro"/>
</dbReference>
<keyword evidence="7" id="KW-0791">Threonine biosynthesis</keyword>
<reference evidence="15" key="1">
    <citation type="submission" date="2022-06" db="EMBL/GenBank/DDBJ databases">
        <title>Gracilimonas sp. CAU 1638 isolated from sea sediment.</title>
        <authorList>
            <person name="Kim W."/>
        </authorList>
    </citation>
    <scope>NUCLEOTIDE SEQUENCE</scope>
    <source>
        <strain evidence="15">CAU 1638</strain>
    </source>
</reference>
<dbReference type="InterPro" id="IPR001926">
    <property type="entry name" value="TrpB-like_PALP"/>
</dbReference>
<dbReference type="PANTHER" id="PTHR42690">
    <property type="entry name" value="THREONINE SYNTHASE FAMILY MEMBER"/>
    <property type="match status" value="1"/>
</dbReference>
<dbReference type="Gene3D" id="3.40.50.1100">
    <property type="match status" value="2"/>
</dbReference>
<evidence type="ECO:0000256" key="9">
    <source>
        <dbReference type="ARBA" id="ARBA00023239"/>
    </source>
</evidence>
<comment type="cofactor">
    <cofactor evidence="1 12">
        <name>pyridoxal 5'-phosphate</name>
        <dbReference type="ChEBI" id="CHEBI:597326"/>
    </cofactor>
</comment>
<dbReference type="InterPro" id="IPR004450">
    <property type="entry name" value="Thr_synthase-like"/>
</dbReference>
<evidence type="ECO:0000256" key="12">
    <source>
        <dbReference type="PIRSR" id="PIRSR604450-51"/>
    </source>
</evidence>
<feature type="modified residue" description="N6-(pyridoxal phosphate)lysine" evidence="12">
    <location>
        <position position="107"/>
    </location>
</feature>
<dbReference type="InterPro" id="IPR029144">
    <property type="entry name" value="Thr_synth_N"/>
</dbReference>
<dbReference type="AlphaFoldDB" id="A0A9X2L5L3"/>
<dbReference type="PANTHER" id="PTHR42690:SF1">
    <property type="entry name" value="THREONINE SYNTHASE-LIKE 2"/>
    <property type="match status" value="1"/>
</dbReference>
<dbReference type="InterPro" id="IPR051166">
    <property type="entry name" value="Threonine_Synthase"/>
</dbReference>
<feature type="domain" description="Tryptophan synthase beta chain-like PALP" evidence="13">
    <location>
        <begin position="96"/>
        <end position="367"/>
    </location>
</feature>
<dbReference type="FunFam" id="3.40.50.1100:FF:000022">
    <property type="entry name" value="Threonine synthase"/>
    <property type="match status" value="1"/>
</dbReference>
<dbReference type="Proteomes" id="UP001139125">
    <property type="component" value="Unassembled WGS sequence"/>
</dbReference>
<evidence type="ECO:0000256" key="5">
    <source>
        <dbReference type="ARBA" id="ARBA00018679"/>
    </source>
</evidence>
<evidence type="ECO:0000256" key="1">
    <source>
        <dbReference type="ARBA" id="ARBA00001933"/>
    </source>
</evidence>
<comment type="catalytic activity">
    <reaction evidence="10">
        <text>O-phospho-L-homoserine + H2O = L-threonine + phosphate</text>
        <dbReference type="Rhea" id="RHEA:10840"/>
        <dbReference type="ChEBI" id="CHEBI:15377"/>
        <dbReference type="ChEBI" id="CHEBI:43474"/>
        <dbReference type="ChEBI" id="CHEBI:57590"/>
        <dbReference type="ChEBI" id="CHEBI:57926"/>
        <dbReference type="EC" id="4.2.3.1"/>
    </reaction>
</comment>
<comment type="similarity">
    <text evidence="3">Belongs to the threonine synthase family.</text>
</comment>
<feature type="domain" description="Threonine synthase N-terminal" evidence="14">
    <location>
        <begin position="2"/>
        <end position="79"/>
    </location>
</feature>
<dbReference type="RefSeq" id="WP_255135583.1">
    <property type="nucleotide sequence ID" value="NZ_JANDBC010000003.1"/>
</dbReference>
<comment type="pathway">
    <text evidence="2">Amino-acid biosynthesis; L-threonine biosynthesis; L-threonine from L-aspartate: step 5/5.</text>
</comment>
<dbReference type="EMBL" id="JANDBC010000003">
    <property type="protein sequence ID" value="MCP9292685.1"/>
    <property type="molecule type" value="Genomic_DNA"/>
</dbReference>
<gene>
    <name evidence="15" type="primary">thrC</name>
    <name evidence="15" type="ORF">NM125_13940</name>
</gene>
<evidence type="ECO:0000256" key="4">
    <source>
        <dbReference type="ARBA" id="ARBA00013028"/>
    </source>
</evidence>
<evidence type="ECO:0000256" key="11">
    <source>
        <dbReference type="NCBIfam" id="TIGR00260"/>
    </source>
</evidence>